<dbReference type="InParanoid" id="G5A3H1"/>
<dbReference type="GeneID" id="20642562"/>
<name>G5A3H1_PHYSP</name>
<gene>
    <name evidence="1" type="ORF">PHYSODRAFT_305440</name>
</gene>
<dbReference type="Proteomes" id="UP000002640">
    <property type="component" value="Unassembled WGS sequence"/>
</dbReference>
<protein>
    <submittedName>
        <fullName evidence="1">Uncharacterized protein</fullName>
    </submittedName>
</protein>
<reference evidence="1 2" key="1">
    <citation type="journal article" date="2006" name="Science">
        <title>Phytophthora genome sequences uncover evolutionary origins and mechanisms of pathogenesis.</title>
        <authorList>
            <person name="Tyler B.M."/>
            <person name="Tripathy S."/>
            <person name="Zhang X."/>
            <person name="Dehal P."/>
            <person name="Jiang R.H."/>
            <person name="Aerts A."/>
            <person name="Arredondo F.D."/>
            <person name="Baxter L."/>
            <person name="Bensasson D."/>
            <person name="Beynon J.L."/>
            <person name="Chapman J."/>
            <person name="Damasceno C.M."/>
            <person name="Dorrance A.E."/>
            <person name="Dou D."/>
            <person name="Dickerman A.W."/>
            <person name="Dubchak I.L."/>
            <person name="Garbelotto M."/>
            <person name="Gijzen M."/>
            <person name="Gordon S.G."/>
            <person name="Govers F."/>
            <person name="Grunwald N.J."/>
            <person name="Huang W."/>
            <person name="Ivors K.L."/>
            <person name="Jones R.W."/>
            <person name="Kamoun S."/>
            <person name="Krampis K."/>
            <person name="Lamour K.H."/>
            <person name="Lee M.K."/>
            <person name="McDonald W.H."/>
            <person name="Medina M."/>
            <person name="Meijer H.J."/>
            <person name="Nordberg E.K."/>
            <person name="Maclean D.J."/>
            <person name="Ospina-Giraldo M.D."/>
            <person name="Morris P.F."/>
            <person name="Phuntumart V."/>
            <person name="Putnam N.H."/>
            <person name="Rash S."/>
            <person name="Rose J.K."/>
            <person name="Sakihama Y."/>
            <person name="Salamov A.A."/>
            <person name="Savidor A."/>
            <person name="Scheuring C.F."/>
            <person name="Smith B.M."/>
            <person name="Sobral B.W."/>
            <person name="Terry A."/>
            <person name="Torto-Alalibo T.A."/>
            <person name="Win J."/>
            <person name="Xu Z."/>
            <person name="Zhang H."/>
            <person name="Grigoriev I.V."/>
            <person name="Rokhsar D.S."/>
            <person name="Boore J.L."/>
        </authorList>
    </citation>
    <scope>NUCLEOTIDE SEQUENCE [LARGE SCALE GENOMIC DNA]</scope>
    <source>
        <strain evidence="1 2">P6497</strain>
    </source>
</reference>
<dbReference type="EMBL" id="JH159159">
    <property type="protein sequence ID" value="EGZ10187.1"/>
    <property type="molecule type" value="Genomic_DNA"/>
</dbReference>
<keyword evidence="2" id="KW-1185">Reference proteome</keyword>
<evidence type="ECO:0000313" key="1">
    <source>
        <dbReference type="EMBL" id="EGZ10187.1"/>
    </source>
</evidence>
<organism evidence="1 2">
    <name type="scientific">Phytophthora sojae (strain P6497)</name>
    <name type="common">Soybean stem and root rot agent</name>
    <name type="synonym">Phytophthora megasperma f. sp. glycines</name>
    <dbReference type="NCBI Taxonomy" id="1094619"/>
    <lineage>
        <taxon>Eukaryota</taxon>
        <taxon>Sar</taxon>
        <taxon>Stramenopiles</taxon>
        <taxon>Oomycota</taxon>
        <taxon>Peronosporomycetes</taxon>
        <taxon>Peronosporales</taxon>
        <taxon>Peronosporaceae</taxon>
        <taxon>Phytophthora</taxon>
    </lineage>
</organism>
<dbReference type="STRING" id="1094619.G5A3H1"/>
<evidence type="ECO:0000313" key="2">
    <source>
        <dbReference type="Proteomes" id="UP000002640"/>
    </source>
</evidence>
<dbReference type="AlphaFoldDB" id="G5A3H1"/>
<dbReference type="RefSeq" id="XP_009535048.1">
    <property type="nucleotide sequence ID" value="XM_009536753.1"/>
</dbReference>
<dbReference type="KEGG" id="psoj:PHYSODRAFT_305440"/>
<accession>G5A3H1</accession>
<proteinExistence type="predicted"/>
<sequence>MDDTSTPRAWLSVCGECDKSLKLGKLPKFSIANGFFVGRLCVVDAGEESAVVERRMGLSDESSPVMAKEHPVTGKVGGQHERKFEIQRSDTMANDVAGDHFARMFPHLFPFGRGHPGEVRDVPESVLACMKYYAMLSERQFAEVEIF</sequence>